<dbReference type="PANTHER" id="PTHR10953:SF29">
    <property type="entry name" value="NEDD8-ACTIVATING ENZYME E1 REGULATORY SUBUNIT"/>
    <property type="match status" value="1"/>
</dbReference>
<name>A0A7R9T6D9_9CHLO</name>
<comment type="similarity">
    <text evidence="2 4">Belongs to the ubiquitin-activating E1 family. ULA1 subfamily.</text>
</comment>
<dbReference type="GO" id="GO:0005737">
    <property type="term" value="C:cytoplasm"/>
    <property type="evidence" value="ECO:0007669"/>
    <property type="project" value="TreeGrafter"/>
</dbReference>
<evidence type="ECO:0000313" key="5">
    <source>
        <dbReference type="EMBL" id="CAD8226530.1"/>
    </source>
</evidence>
<evidence type="ECO:0000256" key="4">
    <source>
        <dbReference type="PIRNR" id="PIRNR039099"/>
    </source>
</evidence>
<dbReference type="PANTHER" id="PTHR10953">
    <property type="entry name" value="UBIQUITIN-ACTIVATING ENZYME E1"/>
    <property type="match status" value="1"/>
</dbReference>
<dbReference type="UniPathway" id="UPA00885"/>
<comment type="function">
    <text evidence="4">Regulatory subunit of the dimeric E1 enzyme. E1 activates RUB1/NEDD8 by first adenylating its C-terminal glycine residue with ATP, thereafter linking this residue to the side chain of the catalytic cysteine, yielding a RUB1-ECR1 thioester and free AMP. E1 finally transfers RUB1 to the catalytic cysteine of RCE1.</text>
</comment>
<comment type="pathway">
    <text evidence="1 4">Protein modification; protein neddylation.</text>
</comment>
<organism evidence="5">
    <name type="scientific">Ostreococcus sp. 'lucimarinus'</name>
    <dbReference type="NCBI Taxonomy" id="242159"/>
    <lineage>
        <taxon>Eukaryota</taxon>
        <taxon>Viridiplantae</taxon>
        <taxon>Chlorophyta</taxon>
        <taxon>Mamiellophyceae</taxon>
        <taxon>Mamiellales</taxon>
        <taxon>Bathycoccaceae</taxon>
        <taxon>Ostreococcus</taxon>
    </lineage>
</organism>
<evidence type="ECO:0000256" key="3">
    <source>
        <dbReference type="ARBA" id="ARBA00022786"/>
    </source>
</evidence>
<protein>
    <recommendedName>
        <fullName evidence="4">NEDD8-activating enzyme E1 regulatory subunit</fullName>
    </recommendedName>
</protein>
<gene>
    <name evidence="5" type="ORF">OLUC0939_LOCUS7271</name>
</gene>
<dbReference type="GO" id="GO:0045116">
    <property type="term" value="P:protein neddylation"/>
    <property type="evidence" value="ECO:0007669"/>
    <property type="project" value="UniProtKB-UniRule"/>
</dbReference>
<accession>A0A7R9T6D9</accession>
<dbReference type="Gene3D" id="3.40.50.720">
    <property type="entry name" value="NAD(P)-binding Rossmann-like Domain"/>
    <property type="match status" value="1"/>
</dbReference>
<evidence type="ECO:0000256" key="1">
    <source>
        <dbReference type="ARBA" id="ARBA00005032"/>
    </source>
</evidence>
<dbReference type="SUPFAM" id="SSF69572">
    <property type="entry name" value="Activating enzymes of the ubiquitin-like proteins"/>
    <property type="match status" value="1"/>
</dbReference>
<proteinExistence type="inferred from homology"/>
<dbReference type="PIRSF" id="PIRSF039099">
    <property type="entry name" value="APP-BP1"/>
    <property type="match status" value="1"/>
</dbReference>
<dbReference type="Gene3D" id="3.40.50.12550">
    <property type="entry name" value="Ubiquitin-activating enzyme E1, inactive adenylation domain, subdomain 2"/>
    <property type="match status" value="1"/>
</dbReference>
<dbReference type="AlphaFoldDB" id="A0A7R9T6D9"/>
<sequence>MASPAPADARYDRQLRLWGAEGQRRLARCRVLAVGVSPATCETMKNLILGGIRAFELVDDGAWRRGAGSAGEVFELTCEDVERGARERSGKTMVETVVERLAALNPGVDGAATTANARATANGGKEQFERYDAVVAGGGGLSDHDHRALARACAESGTVLVTTRARGLFGEARTSASERWATENVAPEGSTAWDLRLDKPWGELGAYVEMKTSDLDRLDGAAFKHVPFVALLAHAAAACGTRDRRSVKDALTSMRRGMDEENFDEAIANVRYAWTDTGAVTKEVEEIIRDERARALTLESDKFWFLAAALREFVDREGCLPLEGSIPDMTSTTESYVELQRLYSDKAARDAACVWESAKAFARDVGTPHPEEFIPERDAKIFCKNCRHVRFVTWRSMEDELFPSPAAGTSEMLAQALADPSKAMSACIFAGLRAADKFTTLHGRSPGVRDAGDDSTVDGDDDEFVRRDGESVRAFMADWFEASEVKLSAANDKLADDVAYEIARYGDSQIHAVGAVLGGIASQELIKIITGQYLPMTKPLVYDAVSSTMATLF</sequence>
<dbReference type="InterPro" id="IPR035985">
    <property type="entry name" value="Ubiquitin-activating_enz"/>
</dbReference>
<dbReference type="EMBL" id="HBDX01008483">
    <property type="protein sequence ID" value="CAD8226530.1"/>
    <property type="molecule type" value="Transcribed_RNA"/>
</dbReference>
<dbReference type="InterPro" id="IPR045886">
    <property type="entry name" value="ThiF/MoeB/HesA"/>
</dbReference>
<evidence type="ECO:0000256" key="2">
    <source>
        <dbReference type="ARBA" id="ARBA00006868"/>
    </source>
</evidence>
<reference evidence="5" key="1">
    <citation type="submission" date="2021-01" db="EMBL/GenBank/DDBJ databases">
        <authorList>
            <person name="Corre E."/>
            <person name="Pelletier E."/>
            <person name="Niang G."/>
            <person name="Scheremetjew M."/>
            <person name="Finn R."/>
            <person name="Kale V."/>
            <person name="Holt S."/>
            <person name="Cochrane G."/>
            <person name="Meng A."/>
            <person name="Brown T."/>
            <person name="Cohen L."/>
        </authorList>
    </citation>
    <scope>NUCLEOTIDE SEQUENCE</scope>
    <source>
        <strain evidence="5">Clade-A-BCC118000</strain>
    </source>
</reference>
<dbReference type="GO" id="GO:0019781">
    <property type="term" value="F:NEDD8 activating enzyme activity"/>
    <property type="evidence" value="ECO:0007669"/>
    <property type="project" value="UniProtKB-UniRule"/>
</dbReference>
<dbReference type="InterPro" id="IPR030667">
    <property type="entry name" value="APP-BP1"/>
</dbReference>
<keyword evidence="3 4" id="KW-0833">Ubl conjugation pathway</keyword>